<organism evidence="3 4">
    <name type="scientific">Saccharopolyspora rosea</name>
    <dbReference type="NCBI Taxonomy" id="524884"/>
    <lineage>
        <taxon>Bacteria</taxon>
        <taxon>Bacillati</taxon>
        <taxon>Actinomycetota</taxon>
        <taxon>Actinomycetes</taxon>
        <taxon>Pseudonocardiales</taxon>
        <taxon>Pseudonocardiaceae</taxon>
        <taxon>Saccharopolyspora</taxon>
    </lineage>
</organism>
<dbReference type="Proteomes" id="UP001597018">
    <property type="component" value="Unassembled WGS sequence"/>
</dbReference>
<dbReference type="InterPro" id="IPR001173">
    <property type="entry name" value="Glyco_trans_2-like"/>
</dbReference>
<name>A0ABW3FV25_9PSEU</name>
<dbReference type="GO" id="GO:0016757">
    <property type="term" value="F:glycosyltransferase activity"/>
    <property type="evidence" value="ECO:0007669"/>
    <property type="project" value="UniProtKB-KW"/>
</dbReference>
<keyword evidence="3" id="KW-0808">Transferase</keyword>
<gene>
    <name evidence="3" type="ORF">ACFQ16_12780</name>
</gene>
<dbReference type="PANTHER" id="PTHR48090">
    <property type="entry name" value="UNDECAPRENYL-PHOSPHATE 4-DEOXY-4-FORMAMIDO-L-ARABINOSE TRANSFERASE-RELATED"/>
    <property type="match status" value="1"/>
</dbReference>
<evidence type="ECO:0000256" key="1">
    <source>
        <dbReference type="ARBA" id="ARBA00006739"/>
    </source>
</evidence>
<dbReference type="PANTHER" id="PTHR48090:SF7">
    <property type="entry name" value="RFBJ PROTEIN"/>
    <property type="match status" value="1"/>
</dbReference>
<evidence type="ECO:0000259" key="2">
    <source>
        <dbReference type="Pfam" id="PF00535"/>
    </source>
</evidence>
<dbReference type="InterPro" id="IPR029044">
    <property type="entry name" value="Nucleotide-diphossugar_trans"/>
</dbReference>
<dbReference type="InterPro" id="IPR050256">
    <property type="entry name" value="Glycosyltransferase_2"/>
</dbReference>
<dbReference type="Pfam" id="PF00535">
    <property type="entry name" value="Glycos_transf_2"/>
    <property type="match status" value="1"/>
</dbReference>
<proteinExistence type="inferred from homology"/>
<dbReference type="SUPFAM" id="SSF53448">
    <property type="entry name" value="Nucleotide-diphospho-sugar transferases"/>
    <property type="match status" value="1"/>
</dbReference>
<sequence length="232" mass="24675">MGDEPPASGEVVLPCLDEAAALPWVLGRIPPGWRAVVVDNGSTDGSAELAASLGAHVVAEPLRGFGAACAAGLHAATAPLVGFCDCDASLDPGLLPLLAAPVLEGRADLVLGRRTPTGPGSWPVHARLANRALARLIRRRTGLHLHDLGPMRVARREALLTLALTDRRSGYPLQMVVHAADAGWRVRETDVPYHPRVGRSKVTGTWRGTRHAVRDMRAVLDEPLHRNTGTAR</sequence>
<reference evidence="4" key="1">
    <citation type="journal article" date="2019" name="Int. J. Syst. Evol. Microbiol.">
        <title>The Global Catalogue of Microorganisms (GCM) 10K type strain sequencing project: providing services to taxonomists for standard genome sequencing and annotation.</title>
        <authorList>
            <consortium name="The Broad Institute Genomics Platform"/>
            <consortium name="The Broad Institute Genome Sequencing Center for Infectious Disease"/>
            <person name="Wu L."/>
            <person name="Ma J."/>
        </authorList>
    </citation>
    <scope>NUCLEOTIDE SEQUENCE [LARGE SCALE GENOMIC DNA]</scope>
    <source>
        <strain evidence="4">CCUG 56401</strain>
    </source>
</reference>
<evidence type="ECO:0000313" key="4">
    <source>
        <dbReference type="Proteomes" id="UP001597018"/>
    </source>
</evidence>
<comment type="caution">
    <text evidence="3">The sequence shown here is derived from an EMBL/GenBank/DDBJ whole genome shotgun (WGS) entry which is preliminary data.</text>
</comment>
<dbReference type="RefSeq" id="WP_263253709.1">
    <property type="nucleotide sequence ID" value="NZ_BAABLT010000006.1"/>
</dbReference>
<evidence type="ECO:0000313" key="3">
    <source>
        <dbReference type="EMBL" id="MFD0920621.1"/>
    </source>
</evidence>
<accession>A0ABW3FV25</accession>
<keyword evidence="3" id="KW-0328">Glycosyltransferase</keyword>
<protein>
    <submittedName>
        <fullName evidence="3">Glycosyltransferase</fullName>
        <ecNumber evidence="3">2.4.-.-</ecNumber>
    </submittedName>
</protein>
<dbReference type="EC" id="2.4.-.-" evidence="3"/>
<dbReference type="EMBL" id="JBHTIW010000008">
    <property type="protein sequence ID" value="MFD0920621.1"/>
    <property type="molecule type" value="Genomic_DNA"/>
</dbReference>
<keyword evidence="4" id="KW-1185">Reference proteome</keyword>
<feature type="domain" description="Glycosyltransferase 2-like" evidence="2">
    <location>
        <begin position="13"/>
        <end position="159"/>
    </location>
</feature>
<comment type="similarity">
    <text evidence="1">Belongs to the glycosyltransferase 2 family.</text>
</comment>
<dbReference type="Gene3D" id="3.90.550.10">
    <property type="entry name" value="Spore Coat Polysaccharide Biosynthesis Protein SpsA, Chain A"/>
    <property type="match status" value="1"/>
</dbReference>